<evidence type="ECO:0000259" key="4">
    <source>
        <dbReference type="Pfam" id="PF09375"/>
    </source>
</evidence>
<dbReference type="Proteomes" id="UP000472839">
    <property type="component" value="Unassembled WGS sequence"/>
</dbReference>
<accession>A0A6L4WRX4</accession>
<organism evidence="6 8">
    <name type="scientific">Poseidonibacter ostreae</name>
    <dbReference type="NCBI Taxonomy" id="2654171"/>
    <lineage>
        <taxon>Bacteria</taxon>
        <taxon>Pseudomonadati</taxon>
        <taxon>Campylobacterota</taxon>
        <taxon>Epsilonproteobacteria</taxon>
        <taxon>Campylobacterales</taxon>
        <taxon>Arcobacteraceae</taxon>
        <taxon>Poseidonibacter</taxon>
    </lineage>
</organism>
<comment type="caution">
    <text evidence="6">The sequence shown here is derived from an EMBL/GenBank/DDBJ whole genome shotgun (WGS) entry which is preliminary data.</text>
</comment>
<evidence type="ECO:0000256" key="2">
    <source>
        <dbReference type="ARBA" id="ARBA00022729"/>
    </source>
</evidence>
<dbReference type="Pfam" id="PF09375">
    <property type="entry name" value="Peptidase_M75"/>
    <property type="match status" value="1"/>
</dbReference>
<dbReference type="Proteomes" id="UP000461010">
    <property type="component" value="Unassembled WGS sequence"/>
</dbReference>
<keyword evidence="7" id="KW-1185">Reference proteome</keyword>
<evidence type="ECO:0000313" key="8">
    <source>
        <dbReference type="Proteomes" id="UP000472839"/>
    </source>
</evidence>
<evidence type="ECO:0000256" key="3">
    <source>
        <dbReference type="SAM" id="SignalP"/>
    </source>
</evidence>
<feature type="domain" description="Imelysin-like" evidence="4">
    <location>
        <begin position="47"/>
        <end position="296"/>
    </location>
</feature>
<dbReference type="InterPro" id="IPR018976">
    <property type="entry name" value="Imelysin-like"/>
</dbReference>
<dbReference type="RefSeq" id="WP_152191956.1">
    <property type="nucleotide sequence ID" value="NZ_WFKI01000013.1"/>
</dbReference>
<feature type="chain" id="PRO_5027049112" description="Imelysin-like domain-containing protein" evidence="3">
    <location>
        <begin position="21"/>
        <end position="334"/>
    </location>
</feature>
<name>A0A6L4WRX4_9BACT</name>
<dbReference type="GO" id="GO:0030313">
    <property type="term" value="C:cell envelope"/>
    <property type="evidence" value="ECO:0007669"/>
    <property type="project" value="UniProtKB-SubCell"/>
</dbReference>
<dbReference type="AlphaFoldDB" id="A0A6L4WRX4"/>
<dbReference type="EMBL" id="WFKJ01000058">
    <property type="protein sequence ID" value="KAB7887808.1"/>
    <property type="molecule type" value="Genomic_DNA"/>
</dbReference>
<evidence type="ECO:0000313" key="6">
    <source>
        <dbReference type="EMBL" id="KAB7888559.1"/>
    </source>
</evidence>
<dbReference type="Gene3D" id="1.20.1420.20">
    <property type="entry name" value="M75 peptidase, HXXE motif"/>
    <property type="match status" value="1"/>
</dbReference>
<keyword evidence="2 3" id="KW-0732">Signal</keyword>
<gene>
    <name evidence="5" type="ORF">GBG18_13710</name>
    <name evidence="6" type="ORF">GBG19_08605</name>
</gene>
<comment type="subcellular location">
    <subcellularLocation>
        <location evidence="1">Cell envelope</location>
    </subcellularLocation>
</comment>
<evidence type="ECO:0000313" key="5">
    <source>
        <dbReference type="EMBL" id="KAB7887808.1"/>
    </source>
</evidence>
<feature type="signal peptide" evidence="3">
    <location>
        <begin position="1"/>
        <end position="20"/>
    </location>
</feature>
<sequence>MKVIKNLLIVGILCITTTFANVNDAKDEKKNKEILDTLYEKVIITDVKRAIKDIKSLKEAVVKNDERKSKEEFSKLVNSWKSIETFYILGDINEDFIDTPRYIDIFHNGNEDITEQLDRAIKSKDEIRVVLFKNSLKSINALEYMLFSKDIKNIRENKITITILDRITSHLNDIKDEYILQKDKFLGDLKKANAVTINAIIQNTYKLKEWRVGDVAGFTKKYEDDPDNKRAEYFLSKNSSNAIEAVLNTYKNILDNEEFTDYGDYLIRLTDGKEMKRLRESLNKSLELVKQIKNDDFSNTKELYENINTIHVVLFVEMLEELSINAKILDADGD</sequence>
<reference evidence="7 8" key="1">
    <citation type="submission" date="2019-10" db="EMBL/GenBank/DDBJ databases">
        <title>Poseidonibacter ostreae sp. nov., isolated from the gut of the Ostrea denselamellosa.</title>
        <authorList>
            <person name="Choi A."/>
        </authorList>
    </citation>
    <scope>NUCLEOTIDE SEQUENCE [LARGE SCALE GENOMIC DNA]</scope>
    <source>
        <strain evidence="6 8">SJOD-M-33</strain>
        <strain evidence="5 7">SJOD-M-5</strain>
    </source>
</reference>
<evidence type="ECO:0000313" key="7">
    <source>
        <dbReference type="Proteomes" id="UP000461010"/>
    </source>
</evidence>
<protein>
    <recommendedName>
        <fullName evidence="4">Imelysin-like domain-containing protein</fullName>
    </recommendedName>
</protein>
<proteinExistence type="predicted"/>
<dbReference type="InterPro" id="IPR038352">
    <property type="entry name" value="Imelysin_sf"/>
</dbReference>
<evidence type="ECO:0000256" key="1">
    <source>
        <dbReference type="ARBA" id="ARBA00004196"/>
    </source>
</evidence>
<dbReference type="EMBL" id="WFKK01000023">
    <property type="protein sequence ID" value="KAB7888559.1"/>
    <property type="molecule type" value="Genomic_DNA"/>
</dbReference>